<accession>A0AAI8VYH8</accession>
<evidence type="ECO:0000313" key="3">
    <source>
        <dbReference type="Proteomes" id="UP001295740"/>
    </source>
</evidence>
<evidence type="ECO:0000256" key="1">
    <source>
        <dbReference type="SAM" id="MobiDB-lite"/>
    </source>
</evidence>
<sequence>MGMTVPGAGIVFLSSAEAAYDWLKVAVVGYDEGDLSDATAWRSYGRGTLDGTIPTRCPTIDVTGPSATALSSDTAAIPSIYKADDERIAKALAWYCHIHPASLLPNAVIRHAHEQKRLDAIERKRRSERPPERELFEAMQTKENSQAVFRAGQEHEQQRKRERKAYYGQFDIDFPRDPARTLPLIYSTPSAWAQR</sequence>
<organism evidence="2 3">
    <name type="scientific">Anthostomella pinea</name>
    <dbReference type="NCBI Taxonomy" id="933095"/>
    <lineage>
        <taxon>Eukaryota</taxon>
        <taxon>Fungi</taxon>
        <taxon>Dikarya</taxon>
        <taxon>Ascomycota</taxon>
        <taxon>Pezizomycotina</taxon>
        <taxon>Sordariomycetes</taxon>
        <taxon>Xylariomycetidae</taxon>
        <taxon>Xylariales</taxon>
        <taxon>Xylariaceae</taxon>
        <taxon>Anthostomella</taxon>
    </lineage>
</organism>
<protein>
    <submittedName>
        <fullName evidence="2">Uu.00g008820.m01.CDS01</fullName>
    </submittedName>
</protein>
<dbReference type="Proteomes" id="UP001295740">
    <property type="component" value="Unassembled WGS sequence"/>
</dbReference>
<gene>
    <name evidence="2" type="ORF">KHLLAP_LOCUS13231</name>
</gene>
<evidence type="ECO:0000313" key="2">
    <source>
        <dbReference type="EMBL" id="CAJ2512763.1"/>
    </source>
</evidence>
<name>A0AAI8VYH8_9PEZI</name>
<dbReference type="AlphaFoldDB" id="A0AAI8VYH8"/>
<feature type="region of interest" description="Disordered" evidence="1">
    <location>
        <begin position="140"/>
        <end position="164"/>
    </location>
</feature>
<comment type="caution">
    <text evidence="2">The sequence shown here is derived from an EMBL/GenBank/DDBJ whole genome shotgun (WGS) entry which is preliminary data.</text>
</comment>
<proteinExistence type="predicted"/>
<dbReference type="EMBL" id="CAUWAG010000020">
    <property type="protein sequence ID" value="CAJ2512763.1"/>
    <property type="molecule type" value="Genomic_DNA"/>
</dbReference>
<reference evidence="2" key="1">
    <citation type="submission" date="2023-10" db="EMBL/GenBank/DDBJ databases">
        <authorList>
            <person name="Hackl T."/>
        </authorList>
    </citation>
    <scope>NUCLEOTIDE SEQUENCE</scope>
</reference>
<keyword evidence="3" id="KW-1185">Reference proteome</keyword>